<dbReference type="EMBL" id="LFOE01000208">
    <property type="protein sequence ID" value="OBY29063.1"/>
    <property type="molecule type" value="Genomic_DNA"/>
</dbReference>
<reference evidence="2 3" key="1">
    <citation type="submission" date="2015-06" db="EMBL/GenBank/DDBJ databases">
        <title>Genome sequence of Mycobacterium kumamotonense strain Roo.</title>
        <authorList>
            <person name="Greninger A.L."/>
            <person name="Cunningham G."/>
            <person name="Miller S."/>
        </authorList>
    </citation>
    <scope>NUCLEOTIDE SEQUENCE [LARGE SCALE GENOMIC DNA]</scope>
    <source>
        <strain evidence="2 3">Roo</strain>
    </source>
</reference>
<feature type="region of interest" description="Disordered" evidence="1">
    <location>
        <begin position="120"/>
        <end position="141"/>
    </location>
</feature>
<protein>
    <submittedName>
        <fullName evidence="2">Uncharacterized protein</fullName>
    </submittedName>
</protein>
<sequence>MAASIRGPGASVWFIEPEASRISTVGTAAGIVDSAVPDPLLWQLLMSTATAASDGHSCLVMAVDSVPPWSNYLIILTNLRESGVANADAIVTETEEGRWAGVLRSYDSAVRPLSKHASLVETQTRTGGLTQPADDGTHRDR</sequence>
<evidence type="ECO:0000256" key="1">
    <source>
        <dbReference type="SAM" id="MobiDB-lite"/>
    </source>
</evidence>
<gene>
    <name evidence="2" type="ORF">ACT18_25145</name>
</gene>
<comment type="caution">
    <text evidence="2">The sequence shown here is derived from an EMBL/GenBank/DDBJ whole genome shotgun (WGS) entry which is preliminary data.</text>
</comment>
<dbReference type="Proteomes" id="UP000092668">
    <property type="component" value="Unassembled WGS sequence"/>
</dbReference>
<evidence type="ECO:0000313" key="3">
    <source>
        <dbReference type="Proteomes" id="UP000092668"/>
    </source>
</evidence>
<dbReference type="AlphaFoldDB" id="A0A1B8S8K1"/>
<organism evidence="2 3">
    <name type="scientific">Mycolicibacter kumamotonensis</name>
    <dbReference type="NCBI Taxonomy" id="354243"/>
    <lineage>
        <taxon>Bacteria</taxon>
        <taxon>Bacillati</taxon>
        <taxon>Actinomycetota</taxon>
        <taxon>Actinomycetes</taxon>
        <taxon>Mycobacteriales</taxon>
        <taxon>Mycobacteriaceae</taxon>
        <taxon>Mycolicibacter</taxon>
    </lineage>
</organism>
<name>A0A1B8S8K1_9MYCO</name>
<accession>A0A1B8S8K1</accession>
<feature type="compositionally biased region" description="Polar residues" evidence="1">
    <location>
        <begin position="120"/>
        <end position="129"/>
    </location>
</feature>
<evidence type="ECO:0000313" key="2">
    <source>
        <dbReference type="EMBL" id="OBY29063.1"/>
    </source>
</evidence>
<keyword evidence="3" id="KW-1185">Reference proteome</keyword>
<proteinExistence type="predicted"/>